<dbReference type="Gene3D" id="2.40.160.50">
    <property type="entry name" value="membrane protein fhac: a member of the omp85/tpsb transporter family"/>
    <property type="match status" value="1"/>
</dbReference>
<comment type="similarity">
    <text evidence="2">Belongs to the SAM50/omp85 family.</text>
</comment>
<dbReference type="GeneID" id="66114198"/>
<evidence type="ECO:0000256" key="4">
    <source>
        <dbReference type="ARBA" id="ARBA00022692"/>
    </source>
</evidence>
<accession>A0A9P7V8M3</accession>
<protein>
    <recommendedName>
        <fullName evidence="7">Bacterial surface antigen (D15) domain-containing protein</fullName>
    </recommendedName>
</protein>
<dbReference type="AlphaFoldDB" id="A0A9P7V8M3"/>
<evidence type="ECO:0000256" key="5">
    <source>
        <dbReference type="ARBA" id="ARBA00023136"/>
    </source>
</evidence>
<dbReference type="PANTHER" id="PTHR12815:SF18">
    <property type="entry name" value="SORTING AND ASSEMBLY MACHINERY COMPONENT 50 HOMOLOG"/>
    <property type="match status" value="1"/>
</dbReference>
<name>A0A9P7V8M3_9ASCO</name>
<dbReference type="InterPro" id="IPR039910">
    <property type="entry name" value="D15-like"/>
</dbReference>
<evidence type="ECO:0000256" key="6">
    <source>
        <dbReference type="SAM" id="Coils"/>
    </source>
</evidence>
<dbReference type="OrthoDB" id="1724197at2759"/>
<keyword evidence="4" id="KW-0812">Transmembrane</keyword>
<dbReference type="GO" id="GO:0005741">
    <property type="term" value="C:mitochondrial outer membrane"/>
    <property type="evidence" value="ECO:0007669"/>
    <property type="project" value="UniProtKB-SubCell"/>
</dbReference>
<comment type="subcellular location">
    <subcellularLocation>
        <location evidence="1">Mitochondrion outer membrane</location>
        <topology evidence="1">Multi-pass membrane protein</topology>
    </subcellularLocation>
</comment>
<sequence length="482" mass="54241">MRALEDDLEDRLLKLQDSKDDKNKTPLEKALEKLLNDKQELMLEQNRRYLTALFEDQLLAPIKIRNAQVTNSQSFRSSFIRAQLQPLLKSNINTLSNFFEAIDESTRNLLKSRLVDNVVISIQTLPRNYYNRHKPSIEVVPIFQVIPVKRFFAKSGTNIGNGEGDTYIQFQFKNLWGGAENISFDATTGTKTSLSYLVNYTQPLFNNVAYLMENLWYRNTRLLEWIQSEVQTTGTTLRCSTQYDGPWNHDLLMEASWRVLNNLNSKADDVLLGAGSDFKKSINYTGVHDTRDAKILPTSGKLLKWSFELNPWSYFKLAFEAQFAHKLNANHSILFKTKSGALYPFTDVSNILDRFNIGGPNDVRSFMMNGLGPKQFASSVGGDIFINGGISMISKLPGVPVDSGFKLHTFINGGRLIACDKSKGVYGNVRELLDGGSLSTGLGILYNHPAARFELNLVFPLVAHKRDSLRKGVEAGIGISFL</sequence>
<comment type="caution">
    <text evidence="8">The sequence shown here is derived from an EMBL/GenBank/DDBJ whole genome shotgun (WGS) entry which is preliminary data.</text>
</comment>
<dbReference type="Proteomes" id="UP000790833">
    <property type="component" value="Unassembled WGS sequence"/>
</dbReference>
<keyword evidence="9" id="KW-1185">Reference proteome</keyword>
<dbReference type="RefSeq" id="XP_043048954.1">
    <property type="nucleotide sequence ID" value="XM_043191647.1"/>
</dbReference>
<proteinExistence type="inferred from homology"/>
<dbReference type="EMBL" id="JAHMUF010000012">
    <property type="protein sequence ID" value="KAG7193406.1"/>
    <property type="molecule type" value="Genomic_DNA"/>
</dbReference>
<gene>
    <name evidence="8" type="ORF">KQ657_000824</name>
</gene>
<dbReference type="PANTHER" id="PTHR12815">
    <property type="entry name" value="SORTING AND ASSEMBLY MACHINERY SAMM50 PROTEIN FAMILY MEMBER"/>
    <property type="match status" value="1"/>
</dbReference>
<evidence type="ECO:0000259" key="7">
    <source>
        <dbReference type="Pfam" id="PF01103"/>
    </source>
</evidence>
<dbReference type="InterPro" id="IPR000184">
    <property type="entry name" value="Bac_surfAg_D15"/>
</dbReference>
<keyword evidence="3" id="KW-1134">Transmembrane beta strand</keyword>
<evidence type="ECO:0000256" key="1">
    <source>
        <dbReference type="ARBA" id="ARBA00004374"/>
    </source>
</evidence>
<evidence type="ECO:0000256" key="3">
    <source>
        <dbReference type="ARBA" id="ARBA00022452"/>
    </source>
</evidence>
<organism evidence="8 9">
    <name type="scientific">Scheffersomyces spartinae</name>
    <dbReference type="NCBI Taxonomy" id="45513"/>
    <lineage>
        <taxon>Eukaryota</taxon>
        <taxon>Fungi</taxon>
        <taxon>Dikarya</taxon>
        <taxon>Ascomycota</taxon>
        <taxon>Saccharomycotina</taxon>
        <taxon>Pichiomycetes</taxon>
        <taxon>Debaryomycetaceae</taxon>
        <taxon>Scheffersomyces</taxon>
    </lineage>
</organism>
<evidence type="ECO:0000256" key="2">
    <source>
        <dbReference type="ARBA" id="ARBA00010913"/>
    </source>
</evidence>
<feature type="coiled-coil region" evidence="6">
    <location>
        <begin position="1"/>
        <end position="47"/>
    </location>
</feature>
<keyword evidence="5" id="KW-0472">Membrane</keyword>
<reference evidence="8" key="1">
    <citation type="submission" date="2021-03" db="EMBL/GenBank/DDBJ databases">
        <authorList>
            <person name="Palmer J.M."/>
        </authorList>
    </citation>
    <scope>NUCLEOTIDE SEQUENCE</scope>
    <source>
        <strain evidence="8">ARV_011</strain>
    </source>
</reference>
<keyword evidence="6" id="KW-0175">Coiled coil</keyword>
<evidence type="ECO:0000313" key="8">
    <source>
        <dbReference type="EMBL" id="KAG7193406.1"/>
    </source>
</evidence>
<feature type="domain" description="Bacterial surface antigen (D15)" evidence="7">
    <location>
        <begin position="174"/>
        <end position="481"/>
    </location>
</feature>
<dbReference type="GO" id="GO:0045040">
    <property type="term" value="P:protein insertion into mitochondrial outer membrane"/>
    <property type="evidence" value="ECO:0007669"/>
    <property type="project" value="TreeGrafter"/>
</dbReference>
<evidence type="ECO:0000313" key="9">
    <source>
        <dbReference type="Proteomes" id="UP000790833"/>
    </source>
</evidence>
<dbReference type="Pfam" id="PF01103">
    <property type="entry name" value="Omp85"/>
    <property type="match status" value="1"/>
</dbReference>